<evidence type="ECO:0000313" key="2">
    <source>
        <dbReference type="Proteomes" id="UP000198642"/>
    </source>
</evidence>
<dbReference type="STRING" id="237679.SAMN04488072_11336"/>
<sequence length="138" mass="16045">MSSPYLRAFQSAIPLSEKKKIIIEKDKRLSERILSTKDLPDWLEKLKATFDDMDVIFEGGESSREAINRALGIVEDVIVSEYEQVIMVTHGNLMALLLKYFRNDFGFEQWKNLSNPDVYLISFNHKETHVEHLWRGNG</sequence>
<protein>
    <submittedName>
        <fullName evidence="1">2,3-bisphosphoglycerate-dependent phosphoglycerate mutase</fullName>
    </submittedName>
</protein>
<dbReference type="Gene3D" id="3.40.50.1240">
    <property type="entry name" value="Phosphoglycerate mutase-like"/>
    <property type="match status" value="1"/>
</dbReference>
<accession>A0A1I0ZVY7</accession>
<reference evidence="1 2" key="1">
    <citation type="submission" date="2016-10" db="EMBL/GenBank/DDBJ databases">
        <authorList>
            <person name="de Groot N.N."/>
        </authorList>
    </citation>
    <scope>NUCLEOTIDE SEQUENCE [LARGE SCALE GENOMIC DNA]</scope>
    <source>
        <strain evidence="1 2">CGMCC 1.3702</strain>
    </source>
</reference>
<evidence type="ECO:0000313" key="1">
    <source>
        <dbReference type="EMBL" id="SFB28580.1"/>
    </source>
</evidence>
<organism evidence="1 2">
    <name type="scientific">Lentibacillus halodurans</name>
    <dbReference type="NCBI Taxonomy" id="237679"/>
    <lineage>
        <taxon>Bacteria</taxon>
        <taxon>Bacillati</taxon>
        <taxon>Bacillota</taxon>
        <taxon>Bacilli</taxon>
        <taxon>Bacillales</taxon>
        <taxon>Bacillaceae</taxon>
        <taxon>Lentibacillus</taxon>
    </lineage>
</organism>
<dbReference type="InterPro" id="IPR013078">
    <property type="entry name" value="His_Pase_superF_clade-1"/>
</dbReference>
<dbReference type="EMBL" id="FOJW01000013">
    <property type="protein sequence ID" value="SFB28580.1"/>
    <property type="molecule type" value="Genomic_DNA"/>
</dbReference>
<dbReference type="AlphaFoldDB" id="A0A1I0ZVY7"/>
<dbReference type="SUPFAM" id="SSF53254">
    <property type="entry name" value="Phosphoglycerate mutase-like"/>
    <property type="match status" value="1"/>
</dbReference>
<dbReference type="Proteomes" id="UP000198642">
    <property type="component" value="Unassembled WGS sequence"/>
</dbReference>
<keyword evidence="2" id="KW-1185">Reference proteome</keyword>
<dbReference type="InterPro" id="IPR029033">
    <property type="entry name" value="His_PPase_superfam"/>
</dbReference>
<proteinExistence type="predicted"/>
<dbReference type="Pfam" id="PF00300">
    <property type="entry name" value="His_Phos_1"/>
    <property type="match status" value="1"/>
</dbReference>
<name>A0A1I0ZVY7_9BACI</name>
<gene>
    <name evidence="1" type="ORF">SAMN04488072_11336</name>
</gene>